<accession>A0AC35U6X2</accession>
<proteinExistence type="predicted"/>
<organism evidence="1 2">
    <name type="scientific">Rhabditophanes sp. KR3021</name>
    <dbReference type="NCBI Taxonomy" id="114890"/>
    <lineage>
        <taxon>Eukaryota</taxon>
        <taxon>Metazoa</taxon>
        <taxon>Ecdysozoa</taxon>
        <taxon>Nematoda</taxon>
        <taxon>Chromadorea</taxon>
        <taxon>Rhabditida</taxon>
        <taxon>Tylenchina</taxon>
        <taxon>Panagrolaimomorpha</taxon>
        <taxon>Strongyloidoidea</taxon>
        <taxon>Alloionematidae</taxon>
        <taxon>Rhabditophanes</taxon>
    </lineage>
</organism>
<sequence>MGRRKGKYFLGCMALFFITVVFILYQSTEKLSHLRDQSKYFLSKEHPKNIQEESNLNILTEVKKISCIVNFNQVLNCYKDKTDVYVPFKKLIEKQFDVTGKLNKDNFEWITSYAKVKTPEKGKYNVTGPFGHFASYNVEQRSRVKCVSGSSNVPMSIQWDSVPYYYVIQISQFALQHYSRHVINKHAEKLITTPYFVYAANSIIHVEEVKDYMVLDCKSQTGSALINLKREPYLSVIAFSWKASSQSSSFSVMAQDVKYNTTVKVNYVFGQNNGCVWVKEDDHILQIFYNIGSYEDKEYHILRDILVDVYKGLSLTSKKNLIKNNPFKLGDVNLSALMFNFEEPGTQAISSFINQSSTADLEMFMNAADWLVNNQGVDGGWGVPVLRSIADNKLVLPVGWKSAMGQGHALSVLSRAYHVTKKATYLEAGIKALRLFKTAAKDGGVLNKIFGYNWYEEYPTTPGTFVLNGFMYSLVGLYDFSIHNATNNDSLELFNNGIKSLKALLPLYDTGSGSIYDLRHLGIESPPNLARWDYHAVHIYLLKWICNIIKDCQDLNKIADRWIDYSNGKKAKHN</sequence>
<reference evidence="2" key="1">
    <citation type="submission" date="2016-11" db="UniProtKB">
        <authorList>
            <consortium name="WormBaseParasite"/>
        </authorList>
    </citation>
    <scope>IDENTIFICATION</scope>
    <source>
        <strain evidence="2">KR3021</strain>
    </source>
</reference>
<dbReference type="Proteomes" id="UP000095286">
    <property type="component" value="Unplaced"/>
</dbReference>
<name>A0AC35U6X2_9BILA</name>
<dbReference type="WBParaSite" id="RSKR_0000851000.1">
    <property type="protein sequence ID" value="RSKR_0000851000.1"/>
    <property type="gene ID" value="RSKR_0000851000"/>
</dbReference>
<evidence type="ECO:0000313" key="2">
    <source>
        <dbReference type="WBParaSite" id="RSKR_0000851000.1"/>
    </source>
</evidence>
<protein>
    <submittedName>
        <fullName evidence="2">Heparosan-N-sulfate-glucuronate 5-epimerase</fullName>
    </submittedName>
</protein>
<evidence type="ECO:0000313" key="1">
    <source>
        <dbReference type="Proteomes" id="UP000095286"/>
    </source>
</evidence>